<feature type="domain" description="Death" evidence="17">
    <location>
        <begin position="1480"/>
        <end position="1564"/>
    </location>
</feature>
<dbReference type="GO" id="GO:0045211">
    <property type="term" value="C:postsynaptic membrane"/>
    <property type="evidence" value="ECO:0007669"/>
    <property type="project" value="UniProtKB-SubCell"/>
</dbReference>
<dbReference type="PROSITE" id="PS50017">
    <property type="entry name" value="DEATH_DOMAIN"/>
    <property type="match status" value="1"/>
</dbReference>
<comment type="subcellular location">
    <subcellularLocation>
        <location evidence="13">Cell membrane</location>
        <location evidence="13">Sarcolemma</location>
        <location evidence="13">T-tubule</location>
    </subcellularLocation>
    <subcellularLocation>
        <location evidence="1">Cytoplasm</location>
        <location evidence="1">Cytoskeleton</location>
    </subcellularLocation>
    <subcellularLocation>
        <location evidence="2">Lysosome</location>
    </subcellularLocation>
    <subcellularLocation>
        <location evidence="14">Postsynaptic cell membrane</location>
    </subcellularLocation>
</comment>
<evidence type="ECO:0000256" key="16">
    <source>
        <dbReference type="SAM" id="MobiDB-lite"/>
    </source>
</evidence>
<evidence type="ECO:0000256" key="7">
    <source>
        <dbReference type="ARBA" id="ARBA00023018"/>
    </source>
</evidence>
<feature type="repeat" description="ANK" evidence="15">
    <location>
        <begin position="757"/>
        <end position="789"/>
    </location>
</feature>
<dbReference type="FunFam" id="1.25.40.20:FF:000001">
    <property type="entry name" value="Ankyrin-2 isoform 2"/>
    <property type="match status" value="1"/>
</dbReference>
<keyword evidence="10" id="KW-0206">Cytoskeleton</keyword>
<dbReference type="FunFam" id="2.60.220.30:FF:000001">
    <property type="entry name" value="Ankyrin-3 isoform 2"/>
    <property type="match status" value="1"/>
</dbReference>
<feature type="compositionally biased region" description="Polar residues" evidence="16">
    <location>
        <begin position="1700"/>
        <end position="1711"/>
    </location>
</feature>
<feature type="repeat" description="ANK" evidence="15">
    <location>
        <begin position="460"/>
        <end position="492"/>
    </location>
</feature>
<dbReference type="FunFam" id="2.60.220.30:FF:000007">
    <property type="entry name" value="Ankyrin-2 isoform 2"/>
    <property type="match status" value="1"/>
</dbReference>
<reference evidence="19" key="1">
    <citation type="submission" date="2025-08" db="UniProtKB">
        <authorList>
            <consortium name="Ensembl"/>
        </authorList>
    </citation>
    <scope>IDENTIFICATION</scope>
</reference>
<dbReference type="InterPro" id="IPR036770">
    <property type="entry name" value="Ankyrin_rpt-contain_sf"/>
</dbReference>
<evidence type="ECO:0000259" key="18">
    <source>
        <dbReference type="PROSITE" id="PS51145"/>
    </source>
</evidence>
<feature type="repeat" description="ANK" evidence="15">
    <location>
        <begin position="60"/>
        <end position="92"/>
    </location>
</feature>
<evidence type="ECO:0000313" key="19">
    <source>
        <dbReference type="Ensembl" id="ENSCRFP00000021058.1"/>
    </source>
</evidence>
<evidence type="ECO:0000256" key="2">
    <source>
        <dbReference type="ARBA" id="ARBA00004371"/>
    </source>
</evidence>
<dbReference type="PROSITE" id="PS50088">
    <property type="entry name" value="ANK_REPEAT"/>
    <property type="match status" value="20"/>
</dbReference>
<keyword evidence="9" id="KW-0472">Membrane</keyword>
<evidence type="ECO:0000256" key="9">
    <source>
        <dbReference type="ARBA" id="ARBA00023136"/>
    </source>
</evidence>
<dbReference type="FunFam" id="1.25.40.20:FF:000003">
    <property type="entry name" value="Ankyrin, isoform B"/>
    <property type="match status" value="1"/>
</dbReference>
<feature type="region of interest" description="Disordered" evidence="16">
    <location>
        <begin position="1"/>
        <end position="30"/>
    </location>
</feature>
<dbReference type="FunFam" id="2.60.40.2660:FF:000001">
    <property type="entry name" value="Ankyrin-3 isoform 2"/>
    <property type="match status" value="1"/>
</dbReference>
<protein>
    <submittedName>
        <fullName evidence="19">Ankyrin 2</fullName>
    </submittedName>
</protein>
<dbReference type="PRINTS" id="PR01415">
    <property type="entry name" value="ANKYRIN"/>
</dbReference>
<dbReference type="GO" id="GO:0030315">
    <property type="term" value="C:T-tubule"/>
    <property type="evidence" value="ECO:0007669"/>
    <property type="project" value="UniProtKB-SubCell"/>
</dbReference>
<dbReference type="GO" id="GO:0005764">
    <property type="term" value="C:lysosome"/>
    <property type="evidence" value="ECO:0007669"/>
    <property type="project" value="UniProtKB-SubCell"/>
</dbReference>
<dbReference type="GO" id="GO:0072659">
    <property type="term" value="P:protein localization to plasma membrane"/>
    <property type="evidence" value="ECO:0007669"/>
    <property type="project" value="UniProtKB-ARBA"/>
</dbReference>
<dbReference type="SMART" id="SM00005">
    <property type="entry name" value="DEATH"/>
    <property type="match status" value="1"/>
</dbReference>
<keyword evidence="8 15" id="KW-0040">ANK repeat</keyword>
<feature type="repeat" description="ANK" evidence="15">
    <location>
        <begin position="295"/>
        <end position="327"/>
    </location>
</feature>
<feature type="repeat" description="ANK" evidence="15">
    <location>
        <begin position="691"/>
        <end position="723"/>
    </location>
</feature>
<keyword evidence="5" id="KW-0597">Phosphoprotein</keyword>
<dbReference type="Pfam" id="PF00531">
    <property type="entry name" value="Death"/>
    <property type="match status" value="1"/>
</dbReference>
<evidence type="ECO:0000256" key="8">
    <source>
        <dbReference type="ARBA" id="ARBA00023043"/>
    </source>
</evidence>
<feature type="domain" description="ZU5" evidence="18">
    <location>
        <begin position="1167"/>
        <end position="1313"/>
    </location>
</feature>
<organism evidence="19 20">
    <name type="scientific">Cyanoderma ruficeps</name>
    <name type="common">rufous-capped babbler</name>
    <dbReference type="NCBI Taxonomy" id="181631"/>
    <lineage>
        <taxon>Eukaryota</taxon>
        <taxon>Metazoa</taxon>
        <taxon>Chordata</taxon>
        <taxon>Craniata</taxon>
        <taxon>Vertebrata</taxon>
        <taxon>Euteleostomi</taxon>
        <taxon>Archelosauria</taxon>
        <taxon>Archosauria</taxon>
        <taxon>Dinosauria</taxon>
        <taxon>Saurischia</taxon>
        <taxon>Theropoda</taxon>
        <taxon>Coelurosauria</taxon>
        <taxon>Aves</taxon>
        <taxon>Neognathae</taxon>
        <taxon>Neoaves</taxon>
        <taxon>Telluraves</taxon>
        <taxon>Australaves</taxon>
        <taxon>Passeriformes</taxon>
        <taxon>Sylvioidea</taxon>
        <taxon>Timaliidae</taxon>
        <taxon>Cyanoderma</taxon>
    </lineage>
</organism>
<keyword evidence="4" id="KW-0963">Cytoplasm</keyword>
<evidence type="ECO:0000256" key="5">
    <source>
        <dbReference type="ARBA" id="ARBA00022553"/>
    </source>
</evidence>
<dbReference type="GO" id="GO:0007165">
    <property type="term" value="P:signal transduction"/>
    <property type="evidence" value="ECO:0007669"/>
    <property type="project" value="InterPro"/>
</dbReference>
<feature type="repeat" description="ANK" evidence="15">
    <location>
        <begin position="361"/>
        <end position="393"/>
    </location>
</feature>
<feature type="compositionally biased region" description="Basic and acidic residues" evidence="16">
    <location>
        <begin position="1599"/>
        <end position="1618"/>
    </location>
</feature>
<evidence type="ECO:0000256" key="1">
    <source>
        <dbReference type="ARBA" id="ARBA00004245"/>
    </source>
</evidence>
<dbReference type="PROSITE" id="PS51145">
    <property type="entry name" value="ZU5"/>
    <property type="match status" value="2"/>
</dbReference>
<feature type="repeat" description="ANK" evidence="15">
    <location>
        <begin position="328"/>
        <end position="360"/>
    </location>
</feature>
<dbReference type="InterPro" id="IPR011029">
    <property type="entry name" value="DEATH-like_dom_sf"/>
</dbReference>
<evidence type="ECO:0000256" key="15">
    <source>
        <dbReference type="PROSITE-ProRule" id="PRU00023"/>
    </source>
</evidence>
<dbReference type="Pfam" id="PF00791">
    <property type="entry name" value="ZU5"/>
    <property type="match status" value="3"/>
</dbReference>
<feature type="repeat" description="ANK" evidence="15">
    <location>
        <begin position="625"/>
        <end position="657"/>
    </location>
</feature>
<dbReference type="PROSITE" id="PS50297">
    <property type="entry name" value="ANK_REP_REGION"/>
    <property type="match status" value="20"/>
</dbReference>
<dbReference type="Pfam" id="PF12796">
    <property type="entry name" value="Ank_2"/>
    <property type="match status" value="5"/>
</dbReference>
<feature type="repeat" description="ANK" evidence="15">
    <location>
        <begin position="724"/>
        <end position="756"/>
    </location>
</feature>
<feature type="repeat" description="ANK" evidence="15">
    <location>
        <begin position="229"/>
        <end position="261"/>
    </location>
</feature>
<dbReference type="SUPFAM" id="SSF48403">
    <property type="entry name" value="Ankyrin repeat"/>
    <property type="match status" value="3"/>
</dbReference>
<feature type="repeat" description="ANK" evidence="15">
    <location>
        <begin position="592"/>
        <end position="624"/>
    </location>
</feature>
<evidence type="ECO:0000256" key="6">
    <source>
        <dbReference type="ARBA" id="ARBA00022737"/>
    </source>
</evidence>
<dbReference type="InterPro" id="IPR051165">
    <property type="entry name" value="Multifunctional_ANK_Repeat"/>
</dbReference>
<reference evidence="19" key="2">
    <citation type="submission" date="2025-09" db="UniProtKB">
        <authorList>
            <consortium name="Ensembl"/>
        </authorList>
    </citation>
    <scope>IDENTIFICATION</scope>
</reference>
<feature type="repeat" description="ANK" evidence="15">
    <location>
        <begin position="658"/>
        <end position="690"/>
    </location>
</feature>
<dbReference type="SMART" id="SM00218">
    <property type="entry name" value="ZU5"/>
    <property type="match status" value="1"/>
</dbReference>
<keyword evidence="3" id="KW-1003">Cell membrane</keyword>
<dbReference type="GO" id="GO:0005856">
    <property type="term" value="C:cytoskeleton"/>
    <property type="evidence" value="ECO:0007669"/>
    <property type="project" value="UniProtKB-SubCell"/>
</dbReference>
<evidence type="ECO:0000259" key="17">
    <source>
        <dbReference type="PROSITE" id="PS50017"/>
    </source>
</evidence>
<feature type="domain" description="ZU5" evidence="18">
    <location>
        <begin position="977"/>
        <end position="1165"/>
    </location>
</feature>
<evidence type="ECO:0000256" key="12">
    <source>
        <dbReference type="ARBA" id="ARBA00023257"/>
    </source>
</evidence>
<dbReference type="InterPro" id="IPR000488">
    <property type="entry name" value="Death_dom"/>
</dbReference>
<sequence>MEAAQKSDGGEKCNGGSQRRKRPKKSDSNASFLRAARAGNLDKVVEYLKSGIDINTCNQNGLNALHLAAKEGHVGLVQELLERGSAVDSATKKGNTALHIASLAGQAEVVKVLVKEGANINAQSQNGFTPLYMAAQENHIEVVKYLLENGANQSTATEDGFTPLAVALQQGHNQAVAILLENDTKGKVRLPALHIAARKDDTKSAALLLQNDHNADVQSKMMVNRTTESGFTPLHIAAHYGNVNVATLLLNRGAAVDFTARNGITPLHVASKRGNTNMVKLLLDRGGQIDAKTRDGLTPLHCAARSGHDQVVELLLERGAPLLARTKNGLSPLHMAAQGDHVECVKHLLQHKAPVDDVTLDYLTALHVAAHCGHYRVTKLLLDKRANPNARALNGFTPLHIACKKNRIKVMELLVKYGASIQAITESGLTPIHVAAFMGHLNIVLLLLQNGASPDVTNIRGETALHMAARAGQVEVVRCLLRNGALVDARAREEQTPLHIASRLGKTEIVQLLLQHMAHPDAATTNGYTPLHISAREGQLDVASVLLEAGASHSMSTKKGFTPLHVAAKYGSLEVAKLLLQRRACPDSAGKNGLTPLHVAAHYDNQKVALLLLEKGASPHATAKNGYTPLHIAAKKNQMQIATTLLNYGAETNILTKQGVTPLHLASQEGHTDMVTLLLEKGSNIHVATKAGLTSLHLAAQEDKVNVAEILTKHGANQDAQTKLGYTPLIVACHYGNIKMVNFLLKHGANVNAKTKNGYTPLHQAAQQGHTHIINVLLQHGAKPNAITTNGNTALAIARRLGYISVVDTLKVVTEEITTTTTTVTEKHKLNVPETMTEVLDVSDEEGDDTMTGDGGEYLRPEDLRELGDDSLPSSQFLDGMNYLRYSLEGGRSDSLRSFSSDRSHTLSHASYLRDSAMIDDTVVIPSQQVTTLGKEAERNSYRLSLGPEILDNVALSSSPIHSGCSSPCLDLDNSSFLVSFMVDARGGAMRGCRHNGLRIIIPPRKCTAPTRVTCRLVKRHRLATMPPMVEGEGLASRLIEVGPSGAQFLGKLHLPTAPPPLNEGESLVSRILQLGPPGTKFLGPVIVEIPHFAALRGKERELVILRSENGDSWKEHFCEYTEDELNEILNGMDEVLDTPEELEKKRICRIITRDFPQYFAVVSRIKQDSNLIGPEGGVLSSTVVPQVQAVFPEGALTKRIRVGLQAQPMHTELTKKILGNKATFSPIVTLEPRRRKFHKPITMTIPVPKASSDGLMNGYGGDTPTLRLLCSITGGTTPAQWEDITGTTPLTFVNECVSFTTNVSARFWLIDCRQTQESVTFASQVYREIICVPYMAKFVVFAKSHDPIEARLRCFCMTDDKVDKTLEQQENFAEVARSRDVEVLEGKPIYVDCFGNLVPLTKSGQHHIFSFFAFKENRLPLFVKVRDSTQEPCGRLSFMKEPKSTRGLVHQAICNLNITLPIYTKVDPTSEKNDDQERTEERLAHIADHLGFSWTELARELDFTEEQIHQIRIENPNSLQDQSHALLKYWLERDGKHATDTNLTQCLTKINRMDIVHLMETSGIEPMQGHGTRTYADTEQSLALDHSEGFSALQEEVYSSRHKQEQQRISKDGEPTEHPPLVSEEDVSVSYSPFQDSTPRSEAEVSMAELLRQAHKEQVEAEFSGKPQDVPGKPSASQQEYFVTTPGTEQSVGAGKAASGNSAHSSTAKGESQRAPPQPPASAQRGHSPIVQEPEEPQLHRESPSPRRSSLVIVESTEEQAENSARGYEEESLEKADNMPEMPPETVTEEQYTDEHGHTVVKKVTRKIIRRYVAPDGVEKEEVLMQGTPQAPVTVEEGDGYSKVVKRVVLKSGSEHSEVGYKNCFRAG</sequence>
<feature type="repeat" description="ANK" evidence="15">
    <location>
        <begin position="394"/>
        <end position="426"/>
    </location>
</feature>
<dbReference type="InterPro" id="IPR002110">
    <property type="entry name" value="Ankyrin_rpt"/>
</dbReference>
<dbReference type="InterPro" id="IPR000906">
    <property type="entry name" value="ZU5_dom"/>
</dbReference>
<evidence type="ECO:0000256" key="13">
    <source>
        <dbReference type="ARBA" id="ARBA00024012"/>
    </source>
</evidence>
<dbReference type="Gene3D" id="2.60.220.30">
    <property type="match status" value="3"/>
</dbReference>
<dbReference type="Pfam" id="PF17809">
    <property type="entry name" value="UPA_2"/>
    <property type="match status" value="1"/>
</dbReference>
<dbReference type="FunFam" id="1.10.533.10:FF:000002">
    <property type="entry name" value="Ankyrin-3 isoform 2"/>
    <property type="match status" value="1"/>
</dbReference>
<dbReference type="FunFam" id="2.60.220.30:FF:000005">
    <property type="entry name" value="Ankyrin-2 isoform 2"/>
    <property type="match status" value="1"/>
</dbReference>
<dbReference type="Gene3D" id="2.60.40.2660">
    <property type="match status" value="1"/>
</dbReference>
<feature type="repeat" description="ANK" evidence="15">
    <location>
        <begin position="526"/>
        <end position="558"/>
    </location>
</feature>
<evidence type="ECO:0000256" key="14">
    <source>
        <dbReference type="ARBA" id="ARBA00034100"/>
    </source>
</evidence>
<feature type="repeat" description="ANK" evidence="15">
    <location>
        <begin position="559"/>
        <end position="591"/>
    </location>
</feature>
<dbReference type="Pfam" id="PF13637">
    <property type="entry name" value="Ank_4"/>
    <property type="match status" value="2"/>
</dbReference>
<dbReference type="InterPro" id="IPR040745">
    <property type="entry name" value="Ankyrin_UPA"/>
</dbReference>
<feature type="compositionally biased region" description="Polar residues" evidence="16">
    <location>
        <begin position="1630"/>
        <end position="1641"/>
    </location>
</feature>
<accession>A0A8C3RJJ7</accession>
<evidence type="ECO:0000256" key="4">
    <source>
        <dbReference type="ARBA" id="ARBA00022490"/>
    </source>
</evidence>
<dbReference type="Pfam" id="PF00023">
    <property type="entry name" value="Ank"/>
    <property type="match status" value="4"/>
</dbReference>
<evidence type="ECO:0000256" key="3">
    <source>
        <dbReference type="ARBA" id="ARBA00022475"/>
    </source>
</evidence>
<evidence type="ECO:0000256" key="10">
    <source>
        <dbReference type="ARBA" id="ARBA00023212"/>
    </source>
</evidence>
<proteinExistence type="predicted"/>
<dbReference type="PANTHER" id="PTHR24123:SF49">
    <property type="entry name" value="ANKYRIN-2-LIKE ISOFORM X1"/>
    <property type="match status" value="1"/>
</dbReference>
<dbReference type="CDD" id="cd08804">
    <property type="entry name" value="Death_ank2"/>
    <property type="match status" value="1"/>
</dbReference>
<feature type="region of interest" description="Disordered" evidence="16">
    <location>
        <begin position="1599"/>
        <end position="1645"/>
    </location>
</feature>
<dbReference type="Gene3D" id="1.25.40.20">
    <property type="entry name" value="Ankyrin repeat-containing domain"/>
    <property type="match status" value="3"/>
</dbReference>
<dbReference type="Gene3D" id="1.10.533.10">
    <property type="entry name" value="Death Domain, Fas"/>
    <property type="match status" value="1"/>
</dbReference>
<feature type="compositionally biased region" description="Basic and acidic residues" evidence="16">
    <location>
        <begin position="1768"/>
        <end position="1779"/>
    </location>
</feature>
<keyword evidence="11" id="KW-0458">Lysosome</keyword>
<dbReference type="PANTHER" id="PTHR24123">
    <property type="entry name" value="ANKYRIN REPEAT-CONTAINING"/>
    <property type="match status" value="1"/>
</dbReference>
<feature type="repeat" description="ANK" evidence="15">
    <location>
        <begin position="93"/>
        <end position="125"/>
    </location>
</feature>
<keyword evidence="12" id="KW-0628">Postsynaptic cell membrane</keyword>
<keyword evidence="6" id="KW-0677">Repeat</keyword>
<name>A0A8C3RJJ7_9PASS</name>
<dbReference type="Ensembl" id="ENSCRFT00000021771.1">
    <property type="protein sequence ID" value="ENSCRFP00000021058.1"/>
    <property type="gene ID" value="ENSCRFG00000001579.1"/>
</dbReference>
<dbReference type="SUPFAM" id="SSF47986">
    <property type="entry name" value="DEATH domain"/>
    <property type="match status" value="1"/>
</dbReference>
<feature type="repeat" description="ANK" evidence="15">
    <location>
        <begin position="262"/>
        <end position="294"/>
    </location>
</feature>
<keyword evidence="7" id="KW-0770">Synapse</keyword>
<dbReference type="SMART" id="SM00248">
    <property type="entry name" value="ANK"/>
    <property type="match status" value="23"/>
</dbReference>
<feature type="repeat" description="ANK" evidence="15">
    <location>
        <begin position="126"/>
        <end position="158"/>
    </location>
</feature>
<feature type="repeat" description="ANK" evidence="15">
    <location>
        <begin position="427"/>
        <end position="459"/>
    </location>
</feature>
<dbReference type="FunFam" id="1.25.40.20:FF:000002">
    <property type="entry name" value="Ankyrin-2 isoform 2"/>
    <property type="match status" value="1"/>
</dbReference>
<keyword evidence="20" id="KW-1185">Reference proteome</keyword>
<feature type="repeat" description="ANK" evidence="15">
    <location>
        <begin position="493"/>
        <end position="525"/>
    </location>
</feature>
<evidence type="ECO:0000313" key="20">
    <source>
        <dbReference type="Proteomes" id="UP000694396"/>
    </source>
</evidence>
<evidence type="ECO:0000256" key="11">
    <source>
        <dbReference type="ARBA" id="ARBA00023228"/>
    </source>
</evidence>
<feature type="compositionally biased region" description="Polar residues" evidence="16">
    <location>
        <begin position="1676"/>
        <end position="1692"/>
    </location>
</feature>
<feature type="region of interest" description="Disordered" evidence="16">
    <location>
        <begin position="1657"/>
        <end position="1798"/>
    </location>
</feature>
<dbReference type="Proteomes" id="UP000694396">
    <property type="component" value="Unplaced"/>
</dbReference>